<dbReference type="RefSeq" id="WP_216478496.1">
    <property type="nucleotide sequence ID" value="NZ_JAHLQJ010000006.1"/>
</dbReference>
<evidence type="ECO:0000313" key="2">
    <source>
        <dbReference type="Proteomes" id="UP000743001"/>
    </source>
</evidence>
<name>A0ABS6FP07_9BACL</name>
<dbReference type="Proteomes" id="UP000743001">
    <property type="component" value="Unassembled WGS sequence"/>
</dbReference>
<evidence type="ECO:0008006" key="3">
    <source>
        <dbReference type="Google" id="ProtNLM"/>
    </source>
</evidence>
<keyword evidence="2" id="KW-1185">Reference proteome</keyword>
<dbReference type="EMBL" id="JAHLQJ010000006">
    <property type="protein sequence ID" value="MBU5671945.1"/>
    <property type="molecule type" value="Genomic_DNA"/>
</dbReference>
<gene>
    <name evidence="1" type="ORF">KQJ23_08945</name>
</gene>
<reference evidence="1 2" key="1">
    <citation type="submission" date="2021-06" db="EMBL/GenBank/DDBJ databases">
        <authorList>
            <person name="Sun Q."/>
            <person name="Li D."/>
        </authorList>
    </citation>
    <scope>NUCLEOTIDE SEQUENCE [LARGE SCALE GENOMIC DNA]</scope>
    <source>
        <strain evidence="1 2">MSJ-6</strain>
    </source>
</reference>
<comment type="caution">
    <text evidence="1">The sequence shown here is derived from an EMBL/GenBank/DDBJ whole genome shotgun (WGS) entry which is preliminary data.</text>
</comment>
<proteinExistence type="predicted"/>
<sequence>MNRIEDAKMNVSNSEQRQVRLKQFLRILSEDPSLSHQVEQEKLRSLAELLMVSGYWPCGEPVNMSSVVSLSLKKLGLEAGSEELIEYVMNGGTVESFIDSVKQGPFNCL</sequence>
<organism evidence="1 2">
    <name type="scientific">Paenibacillus brevis</name>
    <dbReference type="NCBI Taxonomy" id="2841508"/>
    <lineage>
        <taxon>Bacteria</taxon>
        <taxon>Bacillati</taxon>
        <taxon>Bacillota</taxon>
        <taxon>Bacilli</taxon>
        <taxon>Bacillales</taxon>
        <taxon>Paenibacillaceae</taxon>
        <taxon>Paenibacillus</taxon>
    </lineage>
</organism>
<protein>
    <recommendedName>
        <fullName evidence="3">Bacteriocin immunity protein</fullName>
    </recommendedName>
</protein>
<evidence type="ECO:0000313" key="1">
    <source>
        <dbReference type="EMBL" id="MBU5671945.1"/>
    </source>
</evidence>
<accession>A0ABS6FP07</accession>